<dbReference type="EMBL" id="KZ293663">
    <property type="protein sequence ID" value="PBK91096.1"/>
    <property type="molecule type" value="Genomic_DNA"/>
</dbReference>
<evidence type="ECO:0000313" key="2">
    <source>
        <dbReference type="Proteomes" id="UP000217790"/>
    </source>
</evidence>
<evidence type="ECO:0000313" key="1">
    <source>
        <dbReference type="EMBL" id="PBK91096.1"/>
    </source>
</evidence>
<keyword evidence="2" id="KW-1185">Reference proteome</keyword>
<dbReference type="AlphaFoldDB" id="A0A2H3DUH4"/>
<dbReference type="Proteomes" id="UP000217790">
    <property type="component" value="Unassembled WGS sequence"/>
</dbReference>
<dbReference type="InParanoid" id="A0A2H3DUH4"/>
<proteinExistence type="predicted"/>
<name>A0A2H3DUH4_ARMGA</name>
<sequence>MRVRVRPHFIAELITFLAAPANRRLGNQLRFNHSEKRSIVASTLTGNSMRNCGGAGELLNVTSTVSFQDTVCFNVNLFDNHVGCPFIKHDLEWLARCWLKDHPLFRTALATYQAQCALVFSERDAAVADQRRTVIPYLSIHSRVVVKLGVASSFNAVESSSQTNDHIACASKTISTNIVGHSHNIPPERFAFVFNEALISELRCSAGRDLWRPPLLFKETGQPGIEIPPDSIYGVQKQGPNNTLITSTLSTIILHSISKRWVPERFDKLK</sequence>
<organism evidence="1 2">
    <name type="scientific">Armillaria gallica</name>
    <name type="common">Bulbous honey fungus</name>
    <name type="synonym">Armillaria bulbosa</name>
    <dbReference type="NCBI Taxonomy" id="47427"/>
    <lineage>
        <taxon>Eukaryota</taxon>
        <taxon>Fungi</taxon>
        <taxon>Dikarya</taxon>
        <taxon>Basidiomycota</taxon>
        <taxon>Agaricomycotina</taxon>
        <taxon>Agaricomycetes</taxon>
        <taxon>Agaricomycetidae</taxon>
        <taxon>Agaricales</taxon>
        <taxon>Marasmiineae</taxon>
        <taxon>Physalacriaceae</taxon>
        <taxon>Armillaria</taxon>
    </lineage>
</organism>
<gene>
    <name evidence="1" type="ORF">ARMGADRAFT_1111026</name>
</gene>
<reference evidence="2" key="1">
    <citation type="journal article" date="2017" name="Nat. Ecol. Evol.">
        <title>Genome expansion and lineage-specific genetic innovations in the forest pathogenic fungi Armillaria.</title>
        <authorList>
            <person name="Sipos G."/>
            <person name="Prasanna A.N."/>
            <person name="Walter M.C."/>
            <person name="O'Connor E."/>
            <person name="Balint B."/>
            <person name="Krizsan K."/>
            <person name="Kiss B."/>
            <person name="Hess J."/>
            <person name="Varga T."/>
            <person name="Slot J."/>
            <person name="Riley R."/>
            <person name="Boka B."/>
            <person name="Rigling D."/>
            <person name="Barry K."/>
            <person name="Lee J."/>
            <person name="Mihaltcheva S."/>
            <person name="LaButti K."/>
            <person name="Lipzen A."/>
            <person name="Waldron R."/>
            <person name="Moloney N.M."/>
            <person name="Sperisen C."/>
            <person name="Kredics L."/>
            <person name="Vagvoelgyi C."/>
            <person name="Patrignani A."/>
            <person name="Fitzpatrick D."/>
            <person name="Nagy I."/>
            <person name="Doyle S."/>
            <person name="Anderson J.B."/>
            <person name="Grigoriev I.V."/>
            <person name="Gueldener U."/>
            <person name="Muensterkoetter M."/>
            <person name="Nagy L.G."/>
        </authorList>
    </citation>
    <scope>NUCLEOTIDE SEQUENCE [LARGE SCALE GENOMIC DNA]</scope>
    <source>
        <strain evidence="2">Ar21-2</strain>
    </source>
</reference>
<accession>A0A2H3DUH4</accession>
<protein>
    <submittedName>
        <fullName evidence="1">Uncharacterized protein</fullName>
    </submittedName>
</protein>